<comment type="function">
    <text evidence="6">Part of the phosphoribosylformylglycinamidine synthase complex involved in the purines biosynthetic pathway. Catalyzes the ATP-dependent conversion of formylglycinamide ribonucleotide (FGAR) and glutamine to yield formylglycinamidine ribonucleotide (FGAM) and glutamate. The FGAM synthase complex is composed of three subunits. PurQ produces an ammonia molecule by converting glutamine to glutamate. PurL transfers the ammonia molecule to FGAR to form FGAM in an ATP-dependent manner. PurS interacts with PurQ and PurL and is thought to assist in the transfer of the ammonia molecule from PurQ to PurL.</text>
</comment>
<evidence type="ECO:0000256" key="5">
    <source>
        <dbReference type="ARBA" id="ARBA00022840"/>
    </source>
</evidence>
<comment type="caution">
    <text evidence="7">The sequence shown here is derived from an EMBL/GenBank/DDBJ whole genome shotgun (WGS) entry which is preliminary data.</text>
</comment>
<dbReference type="RefSeq" id="WP_038065385.1">
    <property type="nucleotide sequence ID" value="NZ_JPSL02000039.1"/>
</dbReference>
<dbReference type="SUPFAM" id="SSF82697">
    <property type="entry name" value="PurS-like"/>
    <property type="match status" value="1"/>
</dbReference>
<keyword evidence="4 6" id="KW-0658">Purine biosynthesis</keyword>
<proteinExistence type="inferred from homology"/>
<dbReference type="GO" id="GO:0005524">
    <property type="term" value="F:ATP binding"/>
    <property type="evidence" value="ECO:0007669"/>
    <property type="project" value="UniProtKB-UniRule"/>
</dbReference>
<comment type="subcellular location">
    <subcellularLocation>
        <location evidence="6">Cytoplasm</location>
    </subcellularLocation>
</comment>
<organism evidence="7 8">
    <name type="scientific">Thermus filiformis</name>
    <dbReference type="NCBI Taxonomy" id="276"/>
    <lineage>
        <taxon>Bacteria</taxon>
        <taxon>Thermotogati</taxon>
        <taxon>Deinococcota</taxon>
        <taxon>Deinococci</taxon>
        <taxon>Thermales</taxon>
        <taxon>Thermaceae</taxon>
        <taxon>Thermus</taxon>
    </lineage>
</organism>
<evidence type="ECO:0000313" key="7">
    <source>
        <dbReference type="EMBL" id="KIX84470.1"/>
    </source>
</evidence>
<reference evidence="7 8" key="1">
    <citation type="journal article" date="2015" name="Genome Announc.">
        <title>Draft Genome Sequence of the Thermophile Thermus filiformis ATCC 43280, Producer of Carotenoid-(Di)glucoside-Branched Fatty Acid (Di)esters and Source of Hyperthermostable Enzymes of Biotechnological Interest.</title>
        <authorList>
            <person name="Mandelli F."/>
            <person name="Oliveira Ramires B."/>
            <person name="Couger M.B."/>
            <person name="Paixao D.A."/>
            <person name="Camilo C.M."/>
            <person name="Polikarpov I."/>
            <person name="Prade R."/>
            <person name="Riano-Pachon D.M."/>
            <person name="Squina F.M."/>
        </authorList>
    </citation>
    <scope>NUCLEOTIDE SEQUENCE [LARGE SCALE GENOMIC DNA]</scope>
    <source>
        <strain evidence="7 8">ATCC 43280</strain>
    </source>
</reference>
<keyword evidence="5 6" id="KW-0067">ATP-binding</keyword>
<dbReference type="AlphaFoldDB" id="A0A0D6X9M1"/>
<dbReference type="GO" id="GO:0004642">
    <property type="term" value="F:phosphoribosylformylglycinamidine synthase activity"/>
    <property type="evidence" value="ECO:0007669"/>
    <property type="project" value="UniProtKB-UniRule"/>
</dbReference>
<evidence type="ECO:0000256" key="1">
    <source>
        <dbReference type="ARBA" id="ARBA00022490"/>
    </source>
</evidence>
<dbReference type="UniPathway" id="UPA00074">
    <property type="reaction ID" value="UER00128"/>
</dbReference>
<keyword evidence="1 6" id="KW-0963">Cytoplasm</keyword>
<evidence type="ECO:0000313" key="8">
    <source>
        <dbReference type="Proteomes" id="UP000030364"/>
    </source>
</evidence>
<comment type="pathway">
    <text evidence="6">Purine metabolism; IMP biosynthesis via de novo pathway; 5-amino-1-(5-phospho-D-ribosyl)imidazole from N(2)-formyl-N(1)-(5-phospho-D-ribosyl)glycinamide: step 1/2.</text>
</comment>
<dbReference type="InterPro" id="IPR036604">
    <property type="entry name" value="PurS-like_sf"/>
</dbReference>
<dbReference type="InterPro" id="IPR003850">
    <property type="entry name" value="PurS"/>
</dbReference>
<gene>
    <name evidence="6" type="primary">purS</name>
    <name evidence="7" type="ORF">THFILI_05815</name>
</gene>
<dbReference type="HAMAP" id="MF_01926">
    <property type="entry name" value="PurS"/>
    <property type="match status" value="1"/>
</dbReference>
<dbReference type="OrthoDB" id="9799101at2"/>
<keyword evidence="8" id="KW-1185">Reference proteome</keyword>
<dbReference type="GO" id="GO:0005737">
    <property type="term" value="C:cytoplasm"/>
    <property type="evidence" value="ECO:0007669"/>
    <property type="project" value="UniProtKB-SubCell"/>
</dbReference>
<accession>A0A0D6X9M1</accession>
<dbReference type="Pfam" id="PF02700">
    <property type="entry name" value="PurS"/>
    <property type="match status" value="1"/>
</dbReference>
<dbReference type="STRING" id="276.THFILI_05815"/>
<dbReference type="EMBL" id="JPSL02000039">
    <property type="protein sequence ID" value="KIX84470.1"/>
    <property type="molecule type" value="Genomic_DNA"/>
</dbReference>
<sequence length="89" mass="9435">MTYQATLLIELKPGILDPQGRAVEGVLKGLGHPVESVRVGRVLEVVLRAESEEEARALASRIGAALTNPVMEVFTLEGLKALEGAEGGR</sequence>
<dbReference type="PANTHER" id="PTHR34696">
    <property type="entry name" value="PHOSPHORIBOSYLFORMYLGLYCINAMIDINE SYNTHASE SUBUNIT PURS"/>
    <property type="match status" value="1"/>
</dbReference>
<comment type="catalytic activity">
    <reaction evidence="6">
        <text>N(2)-formyl-N(1)-(5-phospho-beta-D-ribosyl)glycinamide + L-glutamine + ATP + H2O = 2-formamido-N(1)-(5-O-phospho-beta-D-ribosyl)acetamidine + L-glutamate + ADP + phosphate + H(+)</text>
        <dbReference type="Rhea" id="RHEA:17129"/>
        <dbReference type="ChEBI" id="CHEBI:15377"/>
        <dbReference type="ChEBI" id="CHEBI:15378"/>
        <dbReference type="ChEBI" id="CHEBI:29985"/>
        <dbReference type="ChEBI" id="CHEBI:30616"/>
        <dbReference type="ChEBI" id="CHEBI:43474"/>
        <dbReference type="ChEBI" id="CHEBI:58359"/>
        <dbReference type="ChEBI" id="CHEBI:147286"/>
        <dbReference type="ChEBI" id="CHEBI:147287"/>
        <dbReference type="ChEBI" id="CHEBI:456216"/>
        <dbReference type="EC" id="6.3.5.3"/>
    </reaction>
</comment>
<comment type="subunit">
    <text evidence="6">Part of the FGAM synthase complex composed of 1 PurL, 1 PurQ and 2 PurS subunits.</text>
</comment>
<dbReference type="Proteomes" id="UP000030364">
    <property type="component" value="Unassembled WGS sequence"/>
</dbReference>
<dbReference type="EC" id="6.3.5.3" evidence="6"/>
<name>A0A0D6X9M1_THEFI</name>
<evidence type="ECO:0000256" key="2">
    <source>
        <dbReference type="ARBA" id="ARBA00022598"/>
    </source>
</evidence>
<evidence type="ECO:0000256" key="3">
    <source>
        <dbReference type="ARBA" id="ARBA00022741"/>
    </source>
</evidence>
<keyword evidence="3 6" id="KW-0547">Nucleotide-binding</keyword>
<dbReference type="GO" id="GO:0006189">
    <property type="term" value="P:'de novo' IMP biosynthetic process"/>
    <property type="evidence" value="ECO:0007669"/>
    <property type="project" value="UniProtKB-UniRule"/>
</dbReference>
<comment type="similarity">
    <text evidence="6">Belongs to the PurS family.</text>
</comment>
<dbReference type="Gene3D" id="3.30.1280.10">
    <property type="entry name" value="Phosphoribosylformylglycinamidine synthase subunit PurS"/>
    <property type="match status" value="1"/>
</dbReference>
<evidence type="ECO:0000256" key="6">
    <source>
        <dbReference type="HAMAP-Rule" id="MF_01926"/>
    </source>
</evidence>
<protein>
    <recommendedName>
        <fullName evidence="6">Phosphoribosylformylglycinamidine synthase subunit PurS</fullName>
        <shortName evidence="6">FGAM synthase</shortName>
        <ecNumber evidence="6">6.3.5.3</ecNumber>
    </recommendedName>
    <alternativeName>
        <fullName evidence="6">Formylglycinamide ribonucleotide amidotransferase subunit III</fullName>
        <shortName evidence="6">FGAR amidotransferase III</shortName>
        <shortName evidence="6">FGAR-AT III</shortName>
    </alternativeName>
    <alternativeName>
        <fullName evidence="6">Phosphoribosylformylglycinamidine synthase subunit III</fullName>
    </alternativeName>
</protein>
<keyword evidence="2 6" id="KW-0436">Ligase</keyword>
<dbReference type="NCBIfam" id="TIGR00302">
    <property type="entry name" value="phosphoribosylformylglycinamidine synthase subunit PurS"/>
    <property type="match status" value="1"/>
</dbReference>
<dbReference type="PANTHER" id="PTHR34696:SF1">
    <property type="entry name" value="PHOSPHORIBOSYLFORMYLGLYCINAMIDINE SYNTHASE SUBUNIT PURS"/>
    <property type="match status" value="1"/>
</dbReference>
<evidence type="ECO:0000256" key="4">
    <source>
        <dbReference type="ARBA" id="ARBA00022755"/>
    </source>
</evidence>